<dbReference type="Proteomes" id="UP000774000">
    <property type="component" value="Unassembled WGS sequence"/>
</dbReference>
<keyword evidence="4 9" id="KW-0808">Transferase</keyword>
<keyword evidence="6" id="KW-0418">Kinase</keyword>
<reference evidence="9" key="1">
    <citation type="submission" date="2021-01" db="EMBL/GenBank/DDBJ databases">
        <title>Genomic Encyclopedia of Type Strains, Phase IV (KMG-IV): sequencing the most valuable type-strain genomes for metagenomic binning, comparative biology and taxonomic classification.</title>
        <authorList>
            <person name="Goeker M."/>
        </authorList>
    </citation>
    <scope>NUCLEOTIDE SEQUENCE</scope>
    <source>
        <strain evidence="9">DSM 23230</strain>
    </source>
</reference>
<dbReference type="EMBL" id="JAFBDQ010000011">
    <property type="protein sequence ID" value="MBM7557355.1"/>
    <property type="molecule type" value="Genomic_DNA"/>
</dbReference>
<evidence type="ECO:0000256" key="7">
    <source>
        <dbReference type="ARBA" id="ARBA00022840"/>
    </source>
</evidence>
<dbReference type="InterPro" id="IPR000600">
    <property type="entry name" value="ROK"/>
</dbReference>
<accession>A0A938XXZ8</accession>
<dbReference type="Pfam" id="PF00480">
    <property type="entry name" value="ROK"/>
    <property type="match status" value="1"/>
</dbReference>
<dbReference type="Gene3D" id="3.30.420.40">
    <property type="match status" value="2"/>
</dbReference>
<sequence length="321" mass="33808">MKKEYVIGVDLGGTKILTALSDLEGNILKRSRVLVGDVKDKDTVVTKIKETIEQVIEETEVDLEQVAGIGLGCPGPLDIEEGLIHHTPNLNLDDVNIKDELSDLNTPIFLENDANAAALGEQWFGSGKGAENMIYITVSTGIGGGVIINGDIYHGTSDGAGEIGHMTLDPNSVVKCGCGNFGCWEALASGTALSRLGQEALKAEEDTMIDDLVDEISEVDGAVVAKAAAKEDEVALELMNTIAERLGTGLASLINIFNPSRIVFGGGVSNSWSLLEDKVWETIEARAMDSLAEKVEIIPAELGSDVGVVGAIAAALAHIKK</sequence>
<evidence type="ECO:0000256" key="8">
    <source>
        <dbReference type="ARBA" id="ARBA00032386"/>
    </source>
</evidence>
<evidence type="ECO:0000256" key="4">
    <source>
        <dbReference type="ARBA" id="ARBA00022679"/>
    </source>
</evidence>
<dbReference type="GO" id="GO:0005737">
    <property type="term" value="C:cytoplasm"/>
    <property type="evidence" value="ECO:0007669"/>
    <property type="project" value="InterPro"/>
</dbReference>
<proteinExistence type="inferred from homology"/>
<gene>
    <name evidence="9" type="ORF">JOC47_002221</name>
</gene>
<dbReference type="InterPro" id="IPR004654">
    <property type="entry name" value="ROK_glcA"/>
</dbReference>
<keyword evidence="5" id="KW-0547">Nucleotide-binding</keyword>
<dbReference type="NCBIfam" id="TIGR00744">
    <property type="entry name" value="ROK_glcA_fam"/>
    <property type="match status" value="1"/>
</dbReference>
<comment type="similarity">
    <text evidence="1">Belongs to the ROK (NagC/XylR) family.</text>
</comment>
<keyword evidence="10" id="KW-1185">Reference proteome</keyword>
<dbReference type="PANTHER" id="PTHR18964:SF149">
    <property type="entry name" value="BIFUNCTIONAL UDP-N-ACETYLGLUCOSAMINE 2-EPIMERASE_N-ACETYLMANNOSAMINE KINASE"/>
    <property type="match status" value="1"/>
</dbReference>
<evidence type="ECO:0000256" key="3">
    <source>
        <dbReference type="ARBA" id="ARBA00014701"/>
    </source>
</evidence>
<dbReference type="SUPFAM" id="SSF53067">
    <property type="entry name" value="Actin-like ATPase domain"/>
    <property type="match status" value="1"/>
</dbReference>
<evidence type="ECO:0000256" key="6">
    <source>
        <dbReference type="ARBA" id="ARBA00022777"/>
    </source>
</evidence>
<dbReference type="GO" id="GO:0004340">
    <property type="term" value="F:glucokinase activity"/>
    <property type="evidence" value="ECO:0007669"/>
    <property type="project" value="UniProtKB-EC"/>
</dbReference>
<keyword evidence="7" id="KW-0067">ATP-binding</keyword>
<protein>
    <recommendedName>
        <fullName evidence="3">Glucokinase</fullName>
        <ecNumber evidence="2">2.7.1.2</ecNumber>
    </recommendedName>
    <alternativeName>
        <fullName evidence="8">Glucose kinase</fullName>
    </alternativeName>
</protein>
<evidence type="ECO:0000313" key="10">
    <source>
        <dbReference type="Proteomes" id="UP000774000"/>
    </source>
</evidence>
<dbReference type="GO" id="GO:0006096">
    <property type="term" value="P:glycolytic process"/>
    <property type="evidence" value="ECO:0007669"/>
    <property type="project" value="InterPro"/>
</dbReference>
<name>A0A938XXZ8_9FIRM</name>
<evidence type="ECO:0000256" key="1">
    <source>
        <dbReference type="ARBA" id="ARBA00006479"/>
    </source>
</evidence>
<comment type="caution">
    <text evidence="9">The sequence shown here is derived from an EMBL/GenBank/DDBJ whole genome shotgun (WGS) entry which is preliminary data.</text>
</comment>
<dbReference type="GO" id="GO:0005524">
    <property type="term" value="F:ATP binding"/>
    <property type="evidence" value="ECO:0007669"/>
    <property type="project" value="UniProtKB-KW"/>
</dbReference>
<organism evidence="9 10">
    <name type="scientific">Halanaerobacter jeridensis</name>
    <dbReference type="NCBI Taxonomy" id="706427"/>
    <lineage>
        <taxon>Bacteria</taxon>
        <taxon>Bacillati</taxon>
        <taxon>Bacillota</taxon>
        <taxon>Clostridia</taxon>
        <taxon>Halanaerobiales</taxon>
        <taxon>Halobacteroidaceae</taxon>
        <taxon>Halanaerobacter</taxon>
    </lineage>
</organism>
<evidence type="ECO:0000256" key="2">
    <source>
        <dbReference type="ARBA" id="ARBA00012323"/>
    </source>
</evidence>
<dbReference type="RefSeq" id="WP_204702110.1">
    <property type="nucleotide sequence ID" value="NZ_JAFBDQ010000011.1"/>
</dbReference>
<dbReference type="InterPro" id="IPR049874">
    <property type="entry name" value="ROK_cs"/>
</dbReference>
<dbReference type="InterPro" id="IPR043129">
    <property type="entry name" value="ATPase_NBD"/>
</dbReference>
<dbReference type="EC" id="2.7.1.2" evidence="2"/>
<evidence type="ECO:0000313" key="9">
    <source>
        <dbReference type="EMBL" id="MBM7557355.1"/>
    </source>
</evidence>
<dbReference type="PROSITE" id="PS01125">
    <property type="entry name" value="ROK"/>
    <property type="match status" value="1"/>
</dbReference>
<dbReference type="PANTHER" id="PTHR18964">
    <property type="entry name" value="ROK (REPRESSOR, ORF, KINASE) FAMILY"/>
    <property type="match status" value="1"/>
</dbReference>
<evidence type="ECO:0000256" key="5">
    <source>
        <dbReference type="ARBA" id="ARBA00022741"/>
    </source>
</evidence>
<dbReference type="AlphaFoldDB" id="A0A938XXZ8"/>